<evidence type="ECO:0000256" key="1">
    <source>
        <dbReference type="SAM" id="Phobius"/>
    </source>
</evidence>
<protein>
    <recommendedName>
        <fullName evidence="4">Transmembrane protein</fullName>
    </recommendedName>
</protein>
<proteinExistence type="predicted"/>
<gene>
    <name evidence="2" type="ORF">PT015_18310</name>
</gene>
<evidence type="ECO:0008006" key="4">
    <source>
        <dbReference type="Google" id="ProtNLM"/>
    </source>
</evidence>
<dbReference type="EMBL" id="CP126981">
    <property type="protein sequence ID" value="WIM86820.1"/>
    <property type="molecule type" value="Genomic_DNA"/>
</dbReference>
<keyword evidence="3" id="KW-1185">Reference proteome</keyword>
<evidence type="ECO:0000313" key="3">
    <source>
        <dbReference type="Proteomes" id="UP001236585"/>
    </source>
</evidence>
<accession>A0ABY8VT74</accession>
<feature type="transmembrane region" description="Helical" evidence="1">
    <location>
        <begin position="92"/>
        <end position="113"/>
    </location>
</feature>
<evidence type="ECO:0000313" key="2">
    <source>
        <dbReference type="EMBL" id="WIM86820.1"/>
    </source>
</evidence>
<organism evidence="2 3">
    <name type="scientific">Candidatus Mycobacterium wuenschmannii</name>
    <dbReference type="NCBI Taxonomy" id="3027808"/>
    <lineage>
        <taxon>Bacteria</taxon>
        <taxon>Bacillati</taxon>
        <taxon>Actinomycetota</taxon>
        <taxon>Actinomycetes</taxon>
        <taxon>Mycobacteriales</taxon>
        <taxon>Mycobacteriaceae</taxon>
        <taxon>Mycobacterium</taxon>
    </lineage>
</organism>
<sequence length="122" mass="13707">MSPATPWGNDRGHLMRVQAHVAGRRQARRLSRRFARVGVSTSPDRLRHMLAGSPVACAEVADFNFALIATQYKRDQFKARVRRAKRRGARSLLFVGMVLVTLNFLFCMAWALFNLALAAPPL</sequence>
<keyword evidence="1" id="KW-1133">Transmembrane helix</keyword>
<name>A0ABY8VT74_9MYCO</name>
<dbReference type="Proteomes" id="UP001236585">
    <property type="component" value="Chromosome"/>
</dbReference>
<reference evidence="2 3" key="1">
    <citation type="journal article" date="2023" name="Microbiol. Resour. Announc.">
        <title>Complete Genome Sequence of Mycobacterium wuenschmanii, a novel Nontuberculous Mycobacterium Isolated from a captive population of Amazon Milk Frogs.</title>
        <authorList>
            <person name="Hicks J."/>
            <person name="Zeineldin M."/>
            <person name="Ward H."/>
            <person name="Wuenschmann A."/>
            <person name="Camp P."/>
            <person name="Farrell D."/>
            <person name="Lehman K."/>
            <person name="Thacker T."/>
            <person name="Cuthbert E."/>
        </authorList>
    </citation>
    <scope>NUCLEOTIDE SEQUENCE [LARGE SCALE GENOMIC DNA]</scope>
    <source>
        <strain evidence="2 3">Wuenschmanii</strain>
    </source>
</reference>
<dbReference type="RefSeq" id="WP_285186337.1">
    <property type="nucleotide sequence ID" value="NZ_CP126981.1"/>
</dbReference>
<keyword evidence="1" id="KW-0812">Transmembrane</keyword>
<keyword evidence="1" id="KW-0472">Membrane</keyword>